<keyword evidence="1 4" id="KW-0808">Transferase</keyword>
<gene>
    <name evidence="4" type="ORF">CK503_13495</name>
</gene>
<dbReference type="GO" id="GO:0008146">
    <property type="term" value="F:sulfotransferase activity"/>
    <property type="evidence" value="ECO:0007669"/>
    <property type="project" value="InterPro"/>
</dbReference>
<dbReference type="InterPro" id="IPR000863">
    <property type="entry name" value="Sulfotransferase_dom"/>
</dbReference>
<evidence type="ECO:0000313" key="5">
    <source>
        <dbReference type="Proteomes" id="UP000218831"/>
    </source>
</evidence>
<evidence type="ECO:0000313" key="4">
    <source>
        <dbReference type="EMBL" id="PAU93168.1"/>
    </source>
</evidence>
<keyword evidence="2" id="KW-0325">Glycoprotein</keyword>
<dbReference type="SUPFAM" id="SSF52540">
    <property type="entry name" value="P-loop containing nucleoside triphosphate hydrolases"/>
    <property type="match status" value="1"/>
</dbReference>
<dbReference type="Gene3D" id="3.40.50.300">
    <property type="entry name" value="P-loop containing nucleotide triphosphate hydrolases"/>
    <property type="match status" value="1"/>
</dbReference>
<dbReference type="PANTHER" id="PTHR10605">
    <property type="entry name" value="HEPARAN SULFATE SULFOTRANSFERASE"/>
    <property type="match status" value="1"/>
</dbReference>
<proteinExistence type="predicted"/>
<reference evidence="4 5" key="1">
    <citation type="submission" date="2017-08" db="EMBL/GenBank/DDBJ databases">
        <title>Aliifodinibius alkalisoli sp. nov., isolated from saline alkaline soil.</title>
        <authorList>
            <person name="Liu D."/>
            <person name="Zhang G."/>
        </authorList>
    </citation>
    <scope>NUCLEOTIDE SEQUENCE [LARGE SCALE GENOMIC DNA]</scope>
    <source>
        <strain evidence="4 5">WN023</strain>
    </source>
</reference>
<dbReference type="EMBL" id="NSKE01000010">
    <property type="protein sequence ID" value="PAU93168.1"/>
    <property type="molecule type" value="Genomic_DNA"/>
</dbReference>
<feature type="domain" description="Sulfotransferase" evidence="3">
    <location>
        <begin position="3"/>
        <end position="229"/>
    </location>
</feature>
<keyword evidence="5" id="KW-1185">Reference proteome</keyword>
<organism evidence="4 5">
    <name type="scientific">Fodinibius salipaludis</name>
    <dbReference type="NCBI Taxonomy" id="2032627"/>
    <lineage>
        <taxon>Bacteria</taxon>
        <taxon>Pseudomonadati</taxon>
        <taxon>Balneolota</taxon>
        <taxon>Balneolia</taxon>
        <taxon>Balneolales</taxon>
        <taxon>Balneolaceae</taxon>
        <taxon>Fodinibius</taxon>
    </lineage>
</organism>
<dbReference type="PANTHER" id="PTHR10605:SF56">
    <property type="entry name" value="BIFUNCTIONAL HEPARAN SULFATE N-DEACETYLASE_N-SULFOTRANSFERASE"/>
    <property type="match status" value="1"/>
</dbReference>
<dbReference type="OrthoDB" id="981508at2"/>
<dbReference type="RefSeq" id="WP_095607351.1">
    <property type="nucleotide sequence ID" value="NZ_NSKE01000010.1"/>
</dbReference>
<accession>A0A2A2G7A6</accession>
<comment type="caution">
    <text evidence="4">The sequence shown here is derived from an EMBL/GenBank/DDBJ whole genome shotgun (WGS) entry which is preliminary data.</text>
</comment>
<dbReference type="Pfam" id="PF00685">
    <property type="entry name" value="Sulfotransfer_1"/>
    <property type="match status" value="1"/>
</dbReference>
<evidence type="ECO:0000259" key="3">
    <source>
        <dbReference type="Pfam" id="PF00685"/>
    </source>
</evidence>
<evidence type="ECO:0000256" key="2">
    <source>
        <dbReference type="ARBA" id="ARBA00023180"/>
    </source>
</evidence>
<dbReference type="InterPro" id="IPR037359">
    <property type="entry name" value="NST/OST"/>
</dbReference>
<dbReference type="InterPro" id="IPR027417">
    <property type="entry name" value="P-loop_NTPase"/>
</dbReference>
<dbReference type="Proteomes" id="UP000218831">
    <property type="component" value="Unassembled WGS sequence"/>
</dbReference>
<dbReference type="AlphaFoldDB" id="A0A2A2G7A6"/>
<protein>
    <submittedName>
        <fullName evidence="4">Sulfotransferase</fullName>
    </submittedName>
</protein>
<sequence>MKPNLFIIGAPKCGTTSLASYLAEHENIFMSPLKEPYYFSKNIKMKEQISDLGEYENLFKDVSKQHKIIGEASTHYLFSKTAVPDILRYNESARFIVMLRHPIDLFQSLYKERLRSLREEKEMEEAWRRQQERKEGIGIPKHCEDAQLLAYGEWCKIGSQIEQLYSQVDPSQVHIITLGEMKKNTLRVYKQVLDFLELPYDGKMTFKVYNKRKGVRSTSLQYIIKKFSQLKHRLGIHKSLGIHKLNLKREGSGKELTGDFRKELKNYFRDDLKLLKILTGINYLEIDDTD</sequence>
<name>A0A2A2G7A6_9BACT</name>
<evidence type="ECO:0000256" key="1">
    <source>
        <dbReference type="ARBA" id="ARBA00022679"/>
    </source>
</evidence>